<accession>A0A5M9GJX0</accession>
<gene>
    <name evidence="2" type="ORF">FYW06_28130</name>
    <name evidence="3" type="ORF">P6U22_26485</name>
</gene>
<keyword evidence="1" id="KW-1133">Transmembrane helix</keyword>
<feature type="transmembrane region" description="Helical" evidence="1">
    <location>
        <begin position="12"/>
        <end position="33"/>
    </location>
</feature>
<reference evidence="3 5" key="2">
    <citation type="submission" date="2023-03" db="EMBL/GenBank/DDBJ databases">
        <title>Genetic diversity of Bacillus cereus sensu lato isolates from Slovenia.</title>
        <authorList>
            <person name="Abdelli M."/>
        </authorList>
    </citation>
    <scope>NUCLEOTIDE SEQUENCE [LARGE SCALE GENOMIC DNA]</scope>
    <source>
        <strain evidence="3 5">SIBC61B</strain>
    </source>
</reference>
<comment type="caution">
    <text evidence="2">The sequence shown here is derived from an EMBL/GenBank/DDBJ whole genome shotgun (WGS) entry which is preliminary data.</text>
</comment>
<keyword evidence="1" id="KW-0812">Transmembrane</keyword>
<dbReference type="EMBL" id="JARPRV010000030">
    <property type="protein sequence ID" value="MDG0944685.1"/>
    <property type="molecule type" value="Genomic_DNA"/>
</dbReference>
<evidence type="ECO:0000256" key="1">
    <source>
        <dbReference type="SAM" id="Phobius"/>
    </source>
</evidence>
<name>A0A5M9GJX0_9BACI</name>
<feature type="transmembrane region" description="Helical" evidence="1">
    <location>
        <begin position="53"/>
        <end position="74"/>
    </location>
</feature>
<evidence type="ECO:0000313" key="2">
    <source>
        <dbReference type="EMBL" id="KAA8472978.1"/>
    </source>
</evidence>
<sequence length="246" mass="27967">MKKALNEFIKSIIKFTVTFVITLFTAIISSNNTNIVYDFLNQHGYSDPTTQKVILSGIIAVVVGIIQSLLGLLYKTLLWSIKKYFERLTVNINFKIKNRNKELIKFKPVGREYQEEQVDIELEIVPAGKLSMFILKLLGLQIEIFFNPQIIDVTLVNDKEWLNENASTRVNEKQTICISLLENYRLGGLSMKSFIMTESIVILPKRVKRDTAHIDFKLTSVVGSKISSALCDSNIKELNIECEGGK</sequence>
<dbReference type="Proteomes" id="UP000325411">
    <property type="component" value="Unassembled WGS sequence"/>
</dbReference>
<evidence type="ECO:0000313" key="4">
    <source>
        <dbReference type="Proteomes" id="UP000325411"/>
    </source>
</evidence>
<keyword evidence="5" id="KW-1185">Reference proteome</keyword>
<dbReference type="EMBL" id="VXCE01000045">
    <property type="protein sequence ID" value="KAA8472978.1"/>
    <property type="molecule type" value="Genomic_DNA"/>
</dbReference>
<reference evidence="2 4" key="1">
    <citation type="submission" date="2019-09" db="EMBL/GenBank/DDBJ databases">
        <authorList>
            <person name="Geng P."/>
            <person name="Wan X."/>
            <person name="Zhou G."/>
            <person name="Yuan Z."/>
            <person name="Hu X."/>
        </authorList>
    </citation>
    <scope>NUCLEOTIDE SEQUENCE [LARGE SCALE GENOMIC DNA]</scope>
    <source>
        <strain evidence="2 4">EFR-4</strain>
    </source>
</reference>
<protein>
    <submittedName>
        <fullName evidence="2">Uncharacterized protein</fullName>
    </submittedName>
</protein>
<evidence type="ECO:0000313" key="3">
    <source>
        <dbReference type="EMBL" id="MDG0944685.1"/>
    </source>
</evidence>
<dbReference type="RefSeq" id="WP_000709857.1">
    <property type="nucleotide sequence ID" value="NZ_CP047087.1"/>
</dbReference>
<proteinExistence type="predicted"/>
<dbReference type="AlphaFoldDB" id="A0A5M9GJX0"/>
<dbReference type="Proteomes" id="UP001221338">
    <property type="component" value="Unassembled WGS sequence"/>
</dbReference>
<keyword evidence="1" id="KW-0472">Membrane</keyword>
<organism evidence="2 4">
    <name type="scientific">Bacillus paranthracis</name>
    <dbReference type="NCBI Taxonomy" id="2026186"/>
    <lineage>
        <taxon>Bacteria</taxon>
        <taxon>Bacillati</taxon>
        <taxon>Bacillota</taxon>
        <taxon>Bacilli</taxon>
        <taxon>Bacillales</taxon>
        <taxon>Bacillaceae</taxon>
        <taxon>Bacillus</taxon>
        <taxon>Bacillus cereus group</taxon>
    </lineage>
</organism>
<evidence type="ECO:0000313" key="5">
    <source>
        <dbReference type="Proteomes" id="UP001221338"/>
    </source>
</evidence>